<protein>
    <recommendedName>
        <fullName evidence="3">Toxin YhaV</fullName>
    </recommendedName>
</protein>
<evidence type="ECO:0000313" key="2">
    <source>
        <dbReference type="Proteomes" id="UP000218418"/>
    </source>
</evidence>
<dbReference type="EMBL" id="AP018227">
    <property type="protein sequence ID" value="BAY85363.1"/>
    <property type="molecule type" value="Genomic_DNA"/>
</dbReference>
<reference evidence="1 2" key="1">
    <citation type="submission" date="2017-06" db="EMBL/GenBank/DDBJ databases">
        <title>Genome sequencing of cyanobaciteial culture collection at National Institute for Environmental Studies (NIES).</title>
        <authorList>
            <person name="Hirose Y."/>
            <person name="Shimura Y."/>
            <person name="Fujisawa T."/>
            <person name="Nakamura Y."/>
            <person name="Kawachi M."/>
        </authorList>
    </citation>
    <scope>NUCLEOTIDE SEQUENCE [LARGE SCALE GENOMIC DNA]</scope>
    <source>
        <strain evidence="1 2">NIES-267</strain>
    </source>
</reference>
<dbReference type="GO" id="GO:0110001">
    <property type="term" value="C:toxin-antitoxin complex"/>
    <property type="evidence" value="ECO:0007669"/>
    <property type="project" value="InterPro"/>
</dbReference>
<gene>
    <name evidence="1" type="ORF">NIES267_48630</name>
</gene>
<organism evidence="1 2">
    <name type="scientific">Calothrix parasitica NIES-267</name>
    <dbReference type="NCBI Taxonomy" id="1973488"/>
    <lineage>
        <taxon>Bacteria</taxon>
        <taxon>Bacillati</taxon>
        <taxon>Cyanobacteriota</taxon>
        <taxon>Cyanophyceae</taxon>
        <taxon>Nostocales</taxon>
        <taxon>Calotrichaceae</taxon>
        <taxon>Calothrix</taxon>
    </lineage>
</organism>
<dbReference type="OrthoDB" id="515905at2"/>
<accession>A0A1Z4LVX0</accession>
<proteinExistence type="predicted"/>
<evidence type="ECO:0000313" key="1">
    <source>
        <dbReference type="EMBL" id="BAY85363.1"/>
    </source>
</evidence>
<dbReference type="Proteomes" id="UP000218418">
    <property type="component" value="Chromosome"/>
</dbReference>
<evidence type="ECO:0008006" key="3">
    <source>
        <dbReference type="Google" id="ProtNLM"/>
    </source>
</evidence>
<dbReference type="AlphaFoldDB" id="A0A1Z4LVX0"/>
<sequence length="169" mass="20309">MSDSQPLKINGWNIFVHPVFLNQFEEFLTQVELLRQKYPQNYREKKVTKRLAAILNLVLEVIPQDPTRSQYRQGITLGEEYKHWLRAKFFQQYRLFFRYHQASKTIVFAWVNDEDSKRAYGSKTDAYRVFRKMLNNEHPPDDWDTLLEEAKAESNRLEQISEFLDDSDL</sequence>
<dbReference type="Pfam" id="PF11663">
    <property type="entry name" value="Toxin_YhaV"/>
    <property type="match status" value="1"/>
</dbReference>
<keyword evidence="2" id="KW-1185">Reference proteome</keyword>
<name>A0A1Z4LVX0_9CYAN</name>
<dbReference type="GO" id="GO:0004540">
    <property type="term" value="F:RNA nuclease activity"/>
    <property type="evidence" value="ECO:0007669"/>
    <property type="project" value="InterPro"/>
</dbReference>
<dbReference type="InterPro" id="IPR021679">
    <property type="entry name" value="Toxin_endonuclease_YhaV"/>
</dbReference>